<comment type="catalytic activity">
    <reaction evidence="12 13">
        <text>L-threonine + hydrogencarbonate + ATP = L-threonylcarbamoyladenylate + diphosphate + H2O</text>
        <dbReference type="Rhea" id="RHEA:36407"/>
        <dbReference type="ChEBI" id="CHEBI:15377"/>
        <dbReference type="ChEBI" id="CHEBI:17544"/>
        <dbReference type="ChEBI" id="CHEBI:30616"/>
        <dbReference type="ChEBI" id="CHEBI:33019"/>
        <dbReference type="ChEBI" id="CHEBI:57926"/>
        <dbReference type="ChEBI" id="CHEBI:73682"/>
        <dbReference type="EC" id="2.7.7.87"/>
    </reaction>
</comment>
<dbReference type="GO" id="GO:0000049">
    <property type="term" value="F:tRNA binding"/>
    <property type="evidence" value="ECO:0007669"/>
    <property type="project" value="TreeGrafter"/>
</dbReference>
<feature type="binding site" evidence="14">
    <location>
        <position position="131"/>
    </location>
    <ligand>
        <name>ATP</name>
        <dbReference type="ChEBI" id="CHEBI:30616"/>
    </ligand>
</feature>
<comment type="subcellular location">
    <subcellularLocation>
        <location evidence="1 13">Cytoplasm</location>
    </subcellularLocation>
</comment>
<dbReference type="GO" id="GO:0006450">
    <property type="term" value="P:regulation of translational fidelity"/>
    <property type="evidence" value="ECO:0007669"/>
    <property type="project" value="TreeGrafter"/>
</dbReference>
<evidence type="ECO:0000256" key="5">
    <source>
        <dbReference type="ARBA" id="ARBA00022490"/>
    </source>
</evidence>
<dbReference type="GO" id="GO:0003725">
    <property type="term" value="F:double-stranded RNA binding"/>
    <property type="evidence" value="ECO:0007669"/>
    <property type="project" value="UniProtKB-UniRule"/>
</dbReference>
<dbReference type="FunFam" id="3.90.870.10:FF:000009">
    <property type="entry name" value="Threonylcarbamoyl-AMP synthase, putative"/>
    <property type="match status" value="1"/>
</dbReference>
<evidence type="ECO:0000313" key="16">
    <source>
        <dbReference type="EMBL" id="RAR70037.1"/>
    </source>
</evidence>
<dbReference type="Pfam" id="PF01300">
    <property type="entry name" value="Sua5_yciO_yrdC"/>
    <property type="match status" value="1"/>
</dbReference>
<keyword evidence="17" id="KW-1185">Reference proteome</keyword>
<reference evidence="16 17" key="1">
    <citation type="submission" date="2018-06" db="EMBL/GenBank/DDBJ databases">
        <title>Genomic Encyclopedia of Archaeal and Bacterial Type Strains, Phase II (KMG-II): from individual species to whole genera.</title>
        <authorList>
            <person name="Goeker M."/>
        </authorList>
    </citation>
    <scope>NUCLEOTIDE SEQUENCE [LARGE SCALE GENOMIC DNA]</scope>
    <source>
        <strain evidence="16 17">DSM 25663</strain>
    </source>
</reference>
<protein>
    <recommendedName>
        <fullName evidence="4 13">Threonylcarbamoyl-AMP synthase</fullName>
        <shortName evidence="13">TC-AMP synthase</shortName>
        <ecNumber evidence="3 13">2.7.7.87</ecNumber>
    </recommendedName>
    <alternativeName>
        <fullName evidence="11 13">L-threonylcarbamoyladenylate synthase</fullName>
    </alternativeName>
</protein>
<evidence type="ECO:0000256" key="7">
    <source>
        <dbReference type="ARBA" id="ARBA00022694"/>
    </source>
</evidence>
<dbReference type="InterPro" id="IPR010923">
    <property type="entry name" value="T(6)A37_SUA5"/>
</dbReference>
<gene>
    <name evidence="16" type="ORF">CLV55_11326</name>
</gene>
<dbReference type="Proteomes" id="UP000248840">
    <property type="component" value="Unassembled WGS sequence"/>
</dbReference>
<evidence type="ECO:0000256" key="6">
    <source>
        <dbReference type="ARBA" id="ARBA00022679"/>
    </source>
</evidence>
<dbReference type="Gene3D" id="3.90.870.10">
    <property type="entry name" value="DHBP synthase"/>
    <property type="match status" value="1"/>
</dbReference>
<dbReference type="EMBL" id="QLSZ01000013">
    <property type="protein sequence ID" value="RAR70037.1"/>
    <property type="molecule type" value="Genomic_DNA"/>
</dbReference>
<feature type="binding site" evidence="14">
    <location>
        <position position="109"/>
    </location>
    <ligand>
        <name>L-threonine</name>
        <dbReference type="ChEBI" id="CHEBI:57926"/>
    </ligand>
</feature>
<evidence type="ECO:0000256" key="9">
    <source>
        <dbReference type="ARBA" id="ARBA00022741"/>
    </source>
</evidence>
<dbReference type="GO" id="GO:0061710">
    <property type="term" value="F:L-threonylcarbamoyladenylate synthase"/>
    <property type="evidence" value="ECO:0007669"/>
    <property type="project" value="UniProtKB-EC"/>
</dbReference>
<comment type="function">
    <text evidence="13">Required for the formation of a threonylcarbamoyl group on adenosine at position 37 (t(6)A37) in tRNAs that read codons beginning with adenine.</text>
</comment>
<feature type="binding site" evidence="14">
    <location>
        <position position="55"/>
    </location>
    <ligand>
        <name>L-threonine</name>
        <dbReference type="ChEBI" id="CHEBI:57926"/>
    </ligand>
</feature>
<organism evidence="16 17">
    <name type="scientific">Flavobacterium aciduliphilum</name>
    <dbReference type="NCBI Taxonomy" id="1101402"/>
    <lineage>
        <taxon>Bacteria</taxon>
        <taxon>Pseudomonadati</taxon>
        <taxon>Bacteroidota</taxon>
        <taxon>Flavobacteriia</taxon>
        <taxon>Flavobacteriales</taxon>
        <taxon>Flavobacteriaceae</taxon>
        <taxon>Flavobacterium</taxon>
    </lineage>
</organism>
<evidence type="ECO:0000256" key="12">
    <source>
        <dbReference type="ARBA" id="ARBA00048366"/>
    </source>
</evidence>
<evidence type="ECO:0000256" key="10">
    <source>
        <dbReference type="ARBA" id="ARBA00022840"/>
    </source>
</evidence>
<dbReference type="RefSeq" id="WP_317048373.1">
    <property type="nucleotide sequence ID" value="NZ_QLSZ01000013.1"/>
</dbReference>
<name>A0A328YH67_9FLAO</name>
<keyword evidence="8 13" id="KW-0548">Nucleotidyltransferase</keyword>
<evidence type="ECO:0000256" key="13">
    <source>
        <dbReference type="PIRNR" id="PIRNR004930"/>
    </source>
</evidence>
<comment type="caution">
    <text evidence="16">The sequence shown here is derived from an EMBL/GenBank/DDBJ whole genome shotgun (WGS) entry which is preliminary data.</text>
</comment>
<dbReference type="AlphaFoldDB" id="A0A328YH67"/>
<keyword evidence="6 13" id="KW-0808">Transferase</keyword>
<dbReference type="PANTHER" id="PTHR17490:SF16">
    <property type="entry name" value="THREONYLCARBAMOYL-AMP SYNTHASE"/>
    <property type="match status" value="1"/>
</dbReference>
<evidence type="ECO:0000256" key="3">
    <source>
        <dbReference type="ARBA" id="ARBA00012584"/>
    </source>
</evidence>
<keyword evidence="5 13" id="KW-0963">Cytoplasm</keyword>
<keyword evidence="10 13" id="KW-0067">ATP-binding</keyword>
<feature type="binding site" evidence="14">
    <location>
        <position position="183"/>
    </location>
    <ligand>
        <name>ATP</name>
        <dbReference type="ChEBI" id="CHEBI:30616"/>
    </ligand>
</feature>
<feature type="binding site" evidence="14">
    <location>
        <position position="219"/>
    </location>
    <ligand>
        <name>ATP</name>
        <dbReference type="ChEBI" id="CHEBI:30616"/>
    </ligand>
</feature>
<dbReference type="PANTHER" id="PTHR17490">
    <property type="entry name" value="SUA5"/>
    <property type="match status" value="1"/>
</dbReference>
<feature type="domain" description="YrdC-like" evidence="15">
    <location>
        <begin position="1"/>
        <end position="187"/>
    </location>
</feature>
<evidence type="ECO:0000256" key="8">
    <source>
        <dbReference type="ARBA" id="ARBA00022695"/>
    </source>
</evidence>
<dbReference type="GO" id="GO:0005524">
    <property type="term" value="F:ATP binding"/>
    <property type="evidence" value="ECO:0007669"/>
    <property type="project" value="UniProtKB-UniRule"/>
</dbReference>
<evidence type="ECO:0000313" key="17">
    <source>
        <dbReference type="Proteomes" id="UP000248840"/>
    </source>
</evidence>
<dbReference type="Gene3D" id="3.40.50.11030">
    <property type="entry name" value="Threonylcarbamoyl-AMP synthase, C-terminal domain"/>
    <property type="match status" value="1"/>
</dbReference>
<dbReference type="InterPro" id="IPR038385">
    <property type="entry name" value="Sua5/YwlC_C"/>
</dbReference>
<dbReference type="PROSITE" id="PS51163">
    <property type="entry name" value="YRDC"/>
    <property type="match status" value="1"/>
</dbReference>
<dbReference type="GO" id="GO:0008033">
    <property type="term" value="P:tRNA processing"/>
    <property type="evidence" value="ECO:0007669"/>
    <property type="project" value="UniProtKB-KW"/>
</dbReference>
<feature type="binding site" evidence="14">
    <location>
        <position position="129"/>
    </location>
    <ligand>
        <name>L-threonine</name>
        <dbReference type="ChEBI" id="CHEBI:57926"/>
    </ligand>
</feature>
<dbReference type="EC" id="2.7.7.87" evidence="3 13"/>
<dbReference type="SUPFAM" id="SSF55821">
    <property type="entry name" value="YrdC/RibB"/>
    <property type="match status" value="1"/>
</dbReference>
<feature type="binding site" evidence="14">
    <location>
        <position position="23"/>
    </location>
    <ligand>
        <name>L-threonine</name>
        <dbReference type="ChEBI" id="CHEBI:57926"/>
    </ligand>
</feature>
<proteinExistence type="inferred from homology"/>
<accession>A0A328YH67</accession>
<feature type="binding site" evidence="14">
    <location>
        <position position="169"/>
    </location>
    <ligand>
        <name>L-threonine</name>
        <dbReference type="ChEBI" id="CHEBI:57926"/>
    </ligand>
</feature>
<dbReference type="InterPro" id="IPR006070">
    <property type="entry name" value="Sua5-like_dom"/>
</dbReference>
<feature type="binding site" evidence="14">
    <location>
        <position position="46"/>
    </location>
    <ligand>
        <name>ATP</name>
        <dbReference type="ChEBI" id="CHEBI:30616"/>
    </ligand>
</feature>
<dbReference type="NCBIfam" id="TIGR00057">
    <property type="entry name" value="L-threonylcarbamoyladenylate synthase"/>
    <property type="match status" value="1"/>
</dbReference>
<feature type="binding site" evidence="14">
    <location>
        <position position="50"/>
    </location>
    <ligand>
        <name>ATP</name>
        <dbReference type="ChEBI" id="CHEBI:30616"/>
    </ligand>
</feature>
<dbReference type="InterPro" id="IPR050156">
    <property type="entry name" value="TC-AMP_synthase_SUA5"/>
</dbReference>
<dbReference type="PIRSF" id="PIRSF004930">
    <property type="entry name" value="Tln_factor_SUA5"/>
    <property type="match status" value="1"/>
</dbReference>
<evidence type="ECO:0000256" key="4">
    <source>
        <dbReference type="ARBA" id="ARBA00015492"/>
    </source>
</evidence>
<evidence type="ECO:0000259" key="15">
    <source>
        <dbReference type="PROSITE" id="PS51163"/>
    </source>
</evidence>
<keyword evidence="9 13" id="KW-0547">Nucleotide-binding</keyword>
<comment type="similarity">
    <text evidence="2 13">Belongs to the SUA5 family.</text>
</comment>
<evidence type="ECO:0000256" key="14">
    <source>
        <dbReference type="PIRSR" id="PIRSR004930-1"/>
    </source>
</evidence>
<feature type="binding site" evidence="14">
    <location>
        <position position="139"/>
    </location>
    <ligand>
        <name>ATP</name>
        <dbReference type="ChEBI" id="CHEBI:30616"/>
    </ligand>
</feature>
<dbReference type="InterPro" id="IPR005145">
    <property type="entry name" value="Sua5_C"/>
</dbReference>
<evidence type="ECO:0000256" key="1">
    <source>
        <dbReference type="ARBA" id="ARBA00004496"/>
    </source>
</evidence>
<dbReference type="GO" id="GO:0005737">
    <property type="term" value="C:cytoplasm"/>
    <property type="evidence" value="ECO:0007669"/>
    <property type="project" value="UniProtKB-SubCell"/>
</dbReference>
<evidence type="ECO:0000256" key="11">
    <source>
        <dbReference type="ARBA" id="ARBA00029774"/>
    </source>
</evidence>
<dbReference type="InterPro" id="IPR017945">
    <property type="entry name" value="DHBP_synth_RibB-like_a/b_dom"/>
</dbReference>
<evidence type="ECO:0000256" key="2">
    <source>
        <dbReference type="ARBA" id="ARBA00007663"/>
    </source>
</evidence>
<feature type="binding site" evidence="14">
    <location>
        <position position="105"/>
    </location>
    <ligand>
        <name>ATP</name>
        <dbReference type="ChEBI" id="CHEBI:30616"/>
    </ligand>
</feature>
<sequence>MKEIQQAVHYLKKNQLVAIPTETVYGLAGNIFSEKAIKNIFELKNRPLFNPLIVHISSSDQMGWYAREIPEKAYQLASKFWPGPLTLLLKKKNNIPDIITAGKDTVALRLPNHKLTLKLLQNLDFPLAAPSANPFGSISPTNAQHVYDYFGEELPFILDGGPCTSGIESTIVGFENENPIVYRLGALSVEEIEEAIGPIRITNHKEVNPNAPGMLSKHYAPRTNTIVSDSIDAMIKKYERNKIGVITFSTQFDFPAVHQYEILSKSRNFKEASRNLYSAMHRLDRMKLDLILIEKLPHYDLGTSINDRLERASKRE</sequence>
<keyword evidence="7 13" id="KW-0819">tRNA processing</keyword>
<dbReference type="Pfam" id="PF03481">
    <property type="entry name" value="Sua5_C"/>
    <property type="match status" value="1"/>
</dbReference>